<gene>
    <name evidence="2" type="ORF">SAMN04488034_101360</name>
</gene>
<proteinExistence type="predicted"/>
<keyword evidence="1" id="KW-1133">Transmembrane helix</keyword>
<dbReference type="Proteomes" id="UP000199448">
    <property type="component" value="Unassembled WGS sequence"/>
</dbReference>
<dbReference type="AlphaFoldDB" id="A0A1H5I8R6"/>
<accession>A0A1H5I8R6</accession>
<organism evidence="2 3">
    <name type="scientific">Salinimicrobium catena</name>
    <dbReference type="NCBI Taxonomy" id="390640"/>
    <lineage>
        <taxon>Bacteria</taxon>
        <taxon>Pseudomonadati</taxon>
        <taxon>Bacteroidota</taxon>
        <taxon>Flavobacteriia</taxon>
        <taxon>Flavobacteriales</taxon>
        <taxon>Flavobacteriaceae</taxon>
        <taxon>Salinimicrobium</taxon>
    </lineage>
</organism>
<evidence type="ECO:0000313" key="2">
    <source>
        <dbReference type="EMBL" id="SEE36555.1"/>
    </source>
</evidence>
<dbReference type="STRING" id="390640.SAMN04488034_101360"/>
<protein>
    <submittedName>
        <fullName evidence="2">Uncharacterized protein</fullName>
    </submittedName>
</protein>
<name>A0A1H5I8R6_9FLAO</name>
<dbReference type="OrthoDB" id="1436989at2"/>
<keyword evidence="1" id="KW-0472">Membrane</keyword>
<keyword evidence="3" id="KW-1185">Reference proteome</keyword>
<reference evidence="2 3" key="1">
    <citation type="submission" date="2016-10" db="EMBL/GenBank/DDBJ databases">
        <authorList>
            <person name="de Groot N.N."/>
        </authorList>
    </citation>
    <scope>NUCLEOTIDE SEQUENCE [LARGE SCALE GENOMIC DNA]</scope>
    <source>
        <strain evidence="2 3">DSM 23553</strain>
    </source>
</reference>
<dbReference type="EMBL" id="FNUG01000001">
    <property type="protein sequence ID" value="SEE36555.1"/>
    <property type="molecule type" value="Genomic_DNA"/>
</dbReference>
<keyword evidence="1" id="KW-0812">Transmembrane</keyword>
<sequence length="155" mass="17724">MDTSATLLGLGLLMAFITPIGYLIIDQSRREKARKKILFNTASDFDLQLSKLLILRSLSLGLDQEQRKLLVIDPANKNKPQVIDLPECKIHLVKKYLNNNPTGSVDDLTEISLQFHCSKMEKKISFFQKDVDPVTETADRLQKALEWEKFLVHVK</sequence>
<evidence type="ECO:0000313" key="3">
    <source>
        <dbReference type="Proteomes" id="UP000199448"/>
    </source>
</evidence>
<dbReference type="RefSeq" id="WP_093111130.1">
    <property type="nucleotide sequence ID" value="NZ_FNGG01000001.1"/>
</dbReference>
<evidence type="ECO:0000256" key="1">
    <source>
        <dbReference type="SAM" id="Phobius"/>
    </source>
</evidence>
<feature type="transmembrane region" description="Helical" evidence="1">
    <location>
        <begin position="6"/>
        <end position="25"/>
    </location>
</feature>